<reference evidence="2 3" key="1">
    <citation type="submission" date="2020-08" db="EMBL/GenBank/DDBJ databases">
        <title>Genomic Encyclopedia of Type Strains, Phase IV (KMG-IV): sequencing the most valuable type-strain genomes for metagenomic binning, comparative biology and taxonomic classification.</title>
        <authorList>
            <person name="Goeker M."/>
        </authorList>
    </citation>
    <scope>NUCLEOTIDE SEQUENCE [LARGE SCALE GENOMIC DNA]</scope>
    <source>
        <strain evidence="2 3">DSM 45615</strain>
    </source>
</reference>
<dbReference type="RefSeq" id="WP_185056164.1">
    <property type="nucleotide sequence ID" value="NZ_BAABIX010000029.1"/>
</dbReference>
<dbReference type="Proteomes" id="UP000578449">
    <property type="component" value="Unassembled WGS sequence"/>
</dbReference>
<evidence type="ECO:0000313" key="3">
    <source>
        <dbReference type="Proteomes" id="UP000578449"/>
    </source>
</evidence>
<comment type="caution">
    <text evidence="2">The sequence shown here is derived from an EMBL/GenBank/DDBJ whole genome shotgun (WGS) entry which is preliminary data.</text>
</comment>
<feature type="compositionally biased region" description="Polar residues" evidence="1">
    <location>
        <begin position="79"/>
        <end position="89"/>
    </location>
</feature>
<keyword evidence="3" id="KW-1185">Reference proteome</keyword>
<feature type="region of interest" description="Disordered" evidence="1">
    <location>
        <begin position="68"/>
        <end position="89"/>
    </location>
</feature>
<evidence type="ECO:0000256" key="1">
    <source>
        <dbReference type="SAM" id="MobiDB-lite"/>
    </source>
</evidence>
<accession>A0A840PK81</accession>
<sequence>MRVLHSHSRLHVYADVLLGMTGRVERLMRGGQYALVSLNAAEDERRILGGVRLVLHLDDLRVLPQRERPEGPCRLRFGPSSSAKGEQMA</sequence>
<evidence type="ECO:0000313" key="2">
    <source>
        <dbReference type="EMBL" id="MBB5139326.1"/>
    </source>
</evidence>
<protein>
    <submittedName>
        <fullName evidence="2">Uncharacterized protein</fullName>
    </submittedName>
</protein>
<organism evidence="2 3">
    <name type="scientific">Thermocatellispora tengchongensis</name>
    <dbReference type="NCBI Taxonomy" id="1073253"/>
    <lineage>
        <taxon>Bacteria</taxon>
        <taxon>Bacillati</taxon>
        <taxon>Actinomycetota</taxon>
        <taxon>Actinomycetes</taxon>
        <taxon>Streptosporangiales</taxon>
        <taxon>Streptosporangiaceae</taxon>
        <taxon>Thermocatellispora</taxon>
    </lineage>
</organism>
<proteinExistence type="predicted"/>
<name>A0A840PK81_9ACTN</name>
<dbReference type="AlphaFoldDB" id="A0A840PK81"/>
<dbReference type="EMBL" id="JACHGN010000029">
    <property type="protein sequence ID" value="MBB5139326.1"/>
    <property type="molecule type" value="Genomic_DNA"/>
</dbReference>
<gene>
    <name evidence="2" type="ORF">HNP84_009089</name>
</gene>